<dbReference type="Proteomes" id="UP000237466">
    <property type="component" value="Unassembled WGS sequence"/>
</dbReference>
<feature type="domain" description="HTH lysR-type" evidence="5">
    <location>
        <begin position="7"/>
        <end position="63"/>
    </location>
</feature>
<evidence type="ECO:0000259" key="5">
    <source>
        <dbReference type="PROSITE" id="PS50931"/>
    </source>
</evidence>
<evidence type="ECO:0000256" key="2">
    <source>
        <dbReference type="ARBA" id="ARBA00023015"/>
    </source>
</evidence>
<comment type="similarity">
    <text evidence="1">Belongs to the LysR transcriptional regulatory family.</text>
</comment>
<keyword evidence="3" id="KW-0238">DNA-binding</keyword>
<dbReference type="InterPro" id="IPR000847">
    <property type="entry name" value="LysR_HTH_N"/>
</dbReference>
<dbReference type="PANTHER" id="PTHR30579:SF7">
    <property type="entry name" value="HTH-TYPE TRANSCRIPTIONAL REGULATOR LRHA-RELATED"/>
    <property type="match status" value="1"/>
</dbReference>
<dbReference type="Gene3D" id="1.10.10.10">
    <property type="entry name" value="Winged helix-like DNA-binding domain superfamily/Winged helix DNA-binding domain"/>
    <property type="match status" value="1"/>
</dbReference>
<name>A0A1W6M8R6_VIBVL</name>
<dbReference type="Pfam" id="PF00126">
    <property type="entry name" value="HTH_1"/>
    <property type="match status" value="1"/>
</dbReference>
<keyword evidence="4" id="KW-0804">Transcription</keyword>
<gene>
    <name evidence="6" type="ORF">CRN52_14995</name>
</gene>
<protein>
    <submittedName>
        <fullName evidence="6">LysR family transcriptional regulator</fullName>
    </submittedName>
</protein>
<evidence type="ECO:0000256" key="1">
    <source>
        <dbReference type="ARBA" id="ARBA00009437"/>
    </source>
</evidence>
<proteinExistence type="inferred from homology"/>
<reference evidence="6 7" key="1">
    <citation type="journal article" date="2018" name="Front. Microbiol.">
        <title>Phylogeny of Vibrio vulnificus from the Analysis of the Core-Genome: Implications for Intra-Species Taxonomy.</title>
        <authorList>
            <person name="Roig F.J."/>
            <person name="Gonzalez-Candelas F."/>
            <person name="Sanjuan E."/>
            <person name="Fouz B."/>
            <person name="Feil E.J."/>
            <person name="Llorens C."/>
            <person name="Baker-Austin C."/>
            <person name="Oliver J.D."/>
            <person name="Danin-Poleg Y."/>
            <person name="Gibas C.J."/>
            <person name="Kashi Y."/>
            <person name="Gulig P.A."/>
            <person name="Morrison S.S."/>
            <person name="Amaro C."/>
        </authorList>
    </citation>
    <scope>NUCLEOTIDE SEQUENCE [LARGE SCALE GENOMIC DNA]</scope>
    <source>
        <strain evidence="6 7">CECT4608</strain>
    </source>
</reference>
<dbReference type="RefSeq" id="WP_011151625.1">
    <property type="nucleotide sequence ID" value="NZ_CABMOC010000008.1"/>
</dbReference>
<dbReference type="GO" id="GO:0003700">
    <property type="term" value="F:DNA-binding transcription factor activity"/>
    <property type="evidence" value="ECO:0007669"/>
    <property type="project" value="InterPro"/>
</dbReference>
<evidence type="ECO:0000256" key="3">
    <source>
        <dbReference type="ARBA" id="ARBA00023125"/>
    </source>
</evidence>
<dbReference type="EMBL" id="PDGH01000102">
    <property type="protein sequence ID" value="POB46454.1"/>
    <property type="molecule type" value="Genomic_DNA"/>
</dbReference>
<comment type="caution">
    <text evidence="6">The sequence shown here is derived from an EMBL/GenBank/DDBJ whole genome shotgun (WGS) entry which is preliminary data.</text>
</comment>
<dbReference type="KEGG" id="vvl:VV93_v1c31880"/>
<sequence length="273" mass="30913">MININSIDVKSLNVLCAVYDENSFSMAAERLCLTQPGVSQHVKKLEYLLGSKVIKRGKKIELTEHGQLLYDFANDLRKMHEELNSKLNQGYLSVPISFISSDCLSPTIEEKLLEELKIGYEGSVIVHGNNNVQTTADVQLTPVFGDKKTLSLSEFHHKFQILGRDDSDVPIDTVMYSEPLPKEVVREEIHNRGYKIAETCRWIPMGSRLMQYTHMNGRSSLMVCPDWVKNSQFAVSTPLDIQVRFLMKVTHDHIGLDTAKTLQNVLIESLFTG</sequence>
<dbReference type="GO" id="GO:0003677">
    <property type="term" value="F:DNA binding"/>
    <property type="evidence" value="ECO:0007669"/>
    <property type="project" value="UniProtKB-KW"/>
</dbReference>
<accession>A0A1W6M8R6</accession>
<dbReference type="InterPro" id="IPR036390">
    <property type="entry name" value="WH_DNA-bd_sf"/>
</dbReference>
<dbReference type="SUPFAM" id="SSF46785">
    <property type="entry name" value="Winged helix' DNA-binding domain"/>
    <property type="match status" value="1"/>
</dbReference>
<dbReference type="AlphaFoldDB" id="A0A1W6M8R6"/>
<dbReference type="InterPro" id="IPR050176">
    <property type="entry name" value="LTTR"/>
</dbReference>
<evidence type="ECO:0000313" key="6">
    <source>
        <dbReference type="EMBL" id="POB46454.1"/>
    </source>
</evidence>
<dbReference type="PRINTS" id="PR00039">
    <property type="entry name" value="HTHLYSR"/>
</dbReference>
<dbReference type="PANTHER" id="PTHR30579">
    <property type="entry name" value="TRANSCRIPTIONAL REGULATOR"/>
    <property type="match status" value="1"/>
</dbReference>
<evidence type="ECO:0000313" key="7">
    <source>
        <dbReference type="Proteomes" id="UP000237466"/>
    </source>
</evidence>
<evidence type="ECO:0000256" key="4">
    <source>
        <dbReference type="ARBA" id="ARBA00023163"/>
    </source>
</evidence>
<organism evidence="6 7">
    <name type="scientific">Vibrio vulnificus</name>
    <dbReference type="NCBI Taxonomy" id="672"/>
    <lineage>
        <taxon>Bacteria</taxon>
        <taxon>Pseudomonadati</taxon>
        <taxon>Pseudomonadota</taxon>
        <taxon>Gammaproteobacteria</taxon>
        <taxon>Vibrionales</taxon>
        <taxon>Vibrionaceae</taxon>
        <taxon>Vibrio</taxon>
    </lineage>
</organism>
<dbReference type="PROSITE" id="PS50931">
    <property type="entry name" value="HTH_LYSR"/>
    <property type="match status" value="1"/>
</dbReference>
<keyword evidence="2" id="KW-0805">Transcription regulation</keyword>
<dbReference type="InterPro" id="IPR036388">
    <property type="entry name" value="WH-like_DNA-bd_sf"/>
</dbReference>